<protein>
    <submittedName>
        <fullName evidence="2">Nitrogenase iron-molybdenum cofactor biosynthesis protein NifE</fullName>
    </submittedName>
</protein>
<dbReference type="Pfam" id="PF00148">
    <property type="entry name" value="Oxidored_nitro"/>
    <property type="match status" value="1"/>
</dbReference>
<reference evidence="2 3" key="1">
    <citation type="submission" date="2014-07" db="EMBL/GenBank/DDBJ databases">
        <title>Draft genome of Clostridium celerecrescens 152B isolated from sediments associated with methane hydrate from Krishna Godavari basin.</title>
        <authorList>
            <person name="Honkalas V.S."/>
            <person name="Dabir A.P."/>
            <person name="Arora P."/>
            <person name="Dhakephalkar P.K."/>
        </authorList>
    </citation>
    <scope>NUCLEOTIDE SEQUENCE [LARGE SCALE GENOMIC DNA]</scope>
    <source>
        <strain evidence="2 3">152B</strain>
    </source>
</reference>
<dbReference type="STRING" id="29354.IO98_01725"/>
<evidence type="ECO:0000259" key="1">
    <source>
        <dbReference type="Pfam" id="PF00148"/>
    </source>
</evidence>
<evidence type="ECO:0000313" key="3">
    <source>
        <dbReference type="Proteomes" id="UP000028525"/>
    </source>
</evidence>
<organism evidence="2 3">
    <name type="scientific">Lacrimispora celerecrescens</name>
    <dbReference type="NCBI Taxonomy" id="29354"/>
    <lineage>
        <taxon>Bacteria</taxon>
        <taxon>Bacillati</taxon>
        <taxon>Bacillota</taxon>
        <taxon>Clostridia</taxon>
        <taxon>Lachnospirales</taxon>
        <taxon>Lachnospiraceae</taxon>
        <taxon>Lacrimispora</taxon>
    </lineage>
</organism>
<dbReference type="AlphaFoldDB" id="A0A084JSI1"/>
<comment type="caution">
    <text evidence="2">The sequence shown here is derived from an EMBL/GenBank/DDBJ whole genome shotgun (WGS) entry which is preliminary data.</text>
</comment>
<dbReference type="PANTHER" id="PTHR42846">
    <property type="entry name" value="NI-SIROHYDROCHLORIN A,C-DIAMIDE REDUCTIVE CYCLASE COMPLEX, COMPONENT CFBD"/>
    <property type="match status" value="1"/>
</dbReference>
<dbReference type="Proteomes" id="UP000028525">
    <property type="component" value="Unassembled WGS sequence"/>
</dbReference>
<dbReference type="Gene3D" id="3.40.50.1980">
    <property type="entry name" value="Nitrogenase molybdenum iron protein domain"/>
    <property type="match status" value="2"/>
</dbReference>
<accession>A0A084JSI1</accession>
<dbReference type="InterPro" id="IPR052673">
    <property type="entry name" value="Ni-siroh_cyclase_CfbD"/>
</dbReference>
<dbReference type="InterPro" id="IPR000510">
    <property type="entry name" value="Nase/OxRdtase_comp1"/>
</dbReference>
<dbReference type="PANTHER" id="PTHR42846:SF1">
    <property type="entry name" value="NI-SIROHYDROCHLORIN A,C-DIAMIDE REDUCTIVE CYCLASE COMPLEX, COMPONENT CFBD"/>
    <property type="match status" value="1"/>
</dbReference>
<dbReference type="OrthoDB" id="3199475at2"/>
<feature type="domain" description="Nitrogenase/oxidoreductase component 1" evidence="1">
    <location>
        <begin position="13"/>
        <end position="403"/>
    </location>
</feature>
<proteinExistence type="predicted"/>
<evidence type="ECO:0000313" key="2">
    <source>
        <dbReference type="EMBL" id="KEZ91915.1"/>
    </source>
</evidence>
<dbReference type="CDD" id="cd00316">
    <property type="entry name" value="Oxidoreductase_nitrogenase"/>
    <property type="match status" value="1"/>
</dbReference>
<dbReference type="RefSeq" id="WP_038277380.1">
    <property type="nucleotide sequence ID" value="NZ_JPME01000002.1"/>
</dbReference>
<dbReference type="EMBL" id="JPME01000002">
    <property type="protein sequence ID" value="KEZ91915.1"/>
    <property type="molecule type" value="Genomic_DNA"/>
</dbReference>
<sequence>MGLYKTSPPLSGRMGSLWCLSGIAQSAVIEFGCMGHMAYGRTFLHRMGSFGGKLYSTHIGETDIAMGDTSRLTRAVEWVSENQGIKTIFLLPSSVPEVIGIDLKALAKELSPQFPDTRLIPLTAGGFDVSGHKGVEFTLLELCKTLPKEVHQTELPSFNIIGSCADMFRYHADAAEIARMASGALGMEHLCTMTSGTSISQLETLGAAHLNFVIRREGEAAAKYLQERFGTPYLTARPYGIQGTLDWLEDAAAIFGRQADKSFIRREKENALEQIAPMQTVLARFLRVHREDNRLVLAGHADVVPGIAEYGKECFGFLRTECYCDCSEMAAKDMAYLDESAKEMVASDSKGFLMGSGELLHMAKRDQSLQIAVPDHIWRHAYEPPLAGFRGAVNLAAVWTNEMVRIH</sequence>
<keyword evidence="3" id="KW-1185">Reference proteome</keyword>
<gene>
    <name evidence="2" type="ORF">IO98_01725</name>
</gene>
<name>A0A084JSI1_9FIRM</name>
<dbReference type="GO" id="GO:0016491">
    <property type="term" value="F:oxidoreductase activity"/>
    <property type="evidence" value="ECO:0007669"/>
    <property type="project" value="InterPro"/>
</dbReference>
<dbReference type="SUPFAM" id="SSF53807">
    <property type="entry name" value="Helical backbone' metal receptor"/>
    <property type="match status" value="1"/>
</dbReference>